<dbReference type="PATRIC" id="fig|1379.3.peg.1519"/>
<name>A0A133ZR50_9BACL</name>
<reference evidence="2" key="1">
    <citation type="submission" date="2016-01" db="EMBL/GenBank/DDBJ databases">
        <authorList>
            <person name="Mitreva M."/>
            <person name="Pepin K.H."/>
            <person name="Mihindukulasuriya K.A."/>
            <person name="Fulton R."/>
            <person name="Fronick C."/>
            <person name="O'Laughlin M."/>
            <person name="Miner T."/>
            <person name="Herter B."/>
            <person name="Rosa B.A."/>
            <person name="Cordes M."/>
            <person name="Tomlinson C."/>
            <person name="Wollam A."/>
            <person name="Palsikar V.B."/>
            <person name="Mardis E.R."/>
            <person name="Wilson R.K."/>
        </authorList>
    </citation>
    <scope>NUCLEOTIDE SEQUENCE [LARGE SCALE GENOMIC DNA]</scope>
    <source>
        <strain evidence="2">DNF01167</strain>
    </source>
</reference>
<comment type="caution">
    <text evidence="1">The sequence shown here is derived from an EMBL/GenBank/DDBJ whole genome shotgun (WGS) entry which is preliminary data.</text>
</comment>
<proteinExistence type="predicted"/>
<dbReference type="AlphaFoldDB" id="A0A133ZR50"/>
<gene>
    <name evidence="1" type="ORF">HMPREF3186_01530</name>
</gene>
<evidence type="ECO:0000313" key="2">
    <source>
        <dbReference type="Proteomes" id="UP000070355"/>
    </source>
</evidence>
<dbReference type="Proteomes" id="UP000070355">
    <property type="component" value="Unassembled WGS sequence"/>
</dbReference>
<protein>
    <submittedName>
        <fullName evidence="1">Uncharacterized protein</fullName>
    </submittedName>
</protein>
<sequence>MYFDEVSSTSDSISKMSFVYADVLTHKIQNILQGRNNKIIKDYFLYYKRRVILNNSERNEKSILLNIA</sequence>
<dbReference type="EMBL" id="LSDC01000110">
    <property type="protein sequence ID" value="KXB57921.1"/>
    <property type="molecule type" value="Genomic_DNA"/>
</dbReference>
<organism evidence="1 2">
    <name type="scientific">Gemella haemolysans</name>
    <dbReference type="NCBI Taxonomy" id="1379"/>
    <lineage>
        <taxon>Bacteria</taxon>
        <taxon>Bacillati</taxon>
        <taxon>Bacillota</taxon>
        <taxon>Bacilli</taxon>
        <taxon>Bacillales</taxon>
        <taxon>Gemellaceae</taxon>
        <taxon>Gemella</taxon>
    </lineage>
</organism>
<accession>A0A133ZR50</accession>
<evidence type="ECO:0000313" key="1">
    <source>
        <dbReference type="EMBL" id="KXB57921.1"/>
    </source>
</evidence>